<accession>A0AAV5JLS1</accession>
<protein>
    <submittedName>
        <fullName evidence="1">Uncharacterized protein</fullName>
    </submittedName>
</protein>
<keyword evidence="2" id="KW-1185">Reference proteome</keyword>
<evidence type="ECO:0000313" key="1">
    <source>
        <dbReference type="EMBL" id="GKV13423.1"/>
    </source>
</evidence>
<dbReference type="Proteomes" id="UP001054252">
    <property type="component" value="Unassembled WGS sequence"/>
</dbReference>
<sequence length="56" mass="6111">MPLRPCCCTEPALAVCYAEPHVACTPALCASNHALCTESCPCLCSLQYMPENLHHY</sequence>
<organism evidence="1 2">
    <name type="scientific">Rubroshorea leprosula</name>
    <dbReference type="NCBI Taxonomy" id="152421"/>
    <lineage>
        <taxon>Eukaryota</taxon>
        <taxon>Viridiplantae</taxon>
        <taxon>Streptophyta</taxon>
        <taxon>Embryophyta</taxon>
        <taxon>Tracheophyta</taxon>
        <taxon>Spermatophyta</taxon>
        <taxon>Magnoliopsida</taxon>
        <taxon>eudicotyledons</taxon>
        <taxon>Gunneridae</taxon>
        <taxon>Pentapetalae</taxon>
        <taxon>rosids</taxon>
        <taxon>malvids</taxon>
        <taxon>Malvales</taxon>
        <taxon>Dipterocarpaceae</taxon>
        <taxon>Rubroshorea</taxon>
    </lineage>
</organism>
<comment type="caution">
    <text evidence="1">The sequence shown here is derived from an EMBL/GenBank/DDBJ whole genome shotgun (WGS) entry which is preliminary data.</text>
</comment>
<gene>
    <name evidence="1" type="ORF">SLEP1_g24430</name>
</gene>
<dbReference type="AlphaFoldDB" id="A0AAV5JLS1"/>
<name>A0AAV5JLS1_9ROSI</name>
<evidence type="ECO:0000313" key="2">
    <source>
        <dbReference type="Proteomes" id="UP001054252"/>
    </source>
</evidence>
<reference evidence="1 2" key="1">
    <citation type="journal article" date="2021" name="Commun. Biol.">
        <title>The genome of Shorea leprosula (Dipterocarpaceae) highlights the ecological relevance of drought in aseasonal tropical rainforests.</title>
        <authorList>
            <person name="Ng K.K.S."/>
            <person name="Kobayashi M.J."/>
            <person name="Fawcett J.A."/>
            <person name="Hatakeyama M."/>
            <person name="Paape T."/>
            <person name="Ng C.H."/>
            <person name="Ang C.C."/>
            <person name="Tnah L.H."/>
            <person name="Lee C.T."/>
            <person name="Nishiyama T."/>
            <person name="Sese J."/>
            <person name="O'Brien M.J."/>
            <person name="Copetti D."/>
            <person name="Mohd Noor M.I."/>
            <person name="Ong R.C."/>
            <person name="Putra M."/>
            <person name="Sireger I.Z."/>
            <person name="Indrioko S."/>
            <person name="Kosugi Y."/>
            <person name="Izuno A."/>
            <person name="Isagi Y."/>
            <person name="Lee S.L."/>
            <person name="Shimizu K.K."/>
        </authorList>
    </citation>
    <scope>NUCLEOTIDE SEQUENCE [LARGE SCALE GENOMIC DNA]</scope>
    <source>
        <strain evidence="1">214</strain>
    </source>
</reference>
<proteinExistence type="predicted"/>
<dbReference type="EMBL" id="BPVZ01000038">
    <property type="protein sequence ID" value="GKV13423.1"/>
    <property type="molecule type" value="Genomic_DNA"/>
</dbReference>